<accession>W6QLW6</accession>
<dbReference type="OMA" id="CTPDALD"/>
<name>W6QLW6_PENRF</name>
<keyword evidence="2" id="KW-1185">Reference proteome</keyword>
<gene>
    <name evidence="1" type="ORF">PROQFM164_S07g000146</name>
</gene>
<evidence type="ECO:0000313" key="1">
    <source>
        <dbReference type="EMBL" id="CDM37798.1"/>
    </source>
</evidence>
<dbReference type="Proteomes" id="UP000030686">
    <property type="component" value="Unassembled WGS sequence"/>
</dbReference>
<reference evidence="1" key="1">
    <citation type="journal article" date="2014" name="Nat. Commun.">
        <title>Multiple recent horizontal transfers of a large genomic region in cheese making fungi.</title>
        <authorList>
            <person name="Cheeseman K."/>
            <person name="Ropars J."/>
            <person name="Renault P."/>
            <person name="Dupont J."/>
            <person name="Gouzy J."/>
            <person name="Branca A."/>
            <person name="Abraham A.L."/>
            <person name="Ceppi M."/>
            <person name="Conseiller E."/>
            <person name="Debuchy R."/>
            <person name="Malagnac F."/>
            <person name="Goarin A."/>
            <person name="Silar P."/>
            <person name="Lacoste S."/>
            <person name="Sallet E."/>
            <person name="Bensimon A."/>
            <person name="Giraud T."/>
            <person name="Brygoo Y."/>
        </authorList>
    </citation>
    <scope>NUCLEOTIDE SEQUENCE [LARGE SCALE GENOMIC DNA]</scope>
    <source>
        <strain evidence="1">FM164</strain>
    </source>
</reference>
<evidence type="ECO:0000313" key="2">
    <source>
        <dbReference type="Proteomes" id="UP000030686"/>
    </source>
</evidence>
<dbReference type="AlphaFoldDB" id="W6QLW6"/>
<proteinExistence type="predicted"/>
<protein>
    <submittedName>
        <fullName evidence="1">Uncharacterized protein</fullName>
    </submittedName>
</protein>
<organism evidence="1 2">
    <name type="scientific">Penicillium roqueforti (strain FM164)</name>
    <dbReference type="NCBI Taxonomy" id="1365484"/>
    <lineage>
        <taxon>Eukaryota</taxon>
        <taxon>Fungi</taxon>
        <taxon>Dikarya</taxon>
        <taxon>Ascomycota</taxon>
        <taxon>Pezizomycotina</taxon>
        <taxon>Eurotiomycetes</taxon>
        <taxon>Eurotiomycetidae</taxon>
        <taxon>Eurotiales</taxon>
        <taxon>Aspergillaceae</taxon>
        <taxon>Penicillium</taxon>
    </lineage>
</organism>
<dbReference type="EMBL" id="HG792021">
    <property type="protein sequence ID" value="CDM37798.1"/>
    <property type="molecule type" value="Genomic_DNA"/>
</dbReference>
<dbReference type="OrthoDB" id="5584477at2759"/>
<dbReference type="STRING" id="1365484.W6QLW6"/>
<sequence length="127" mass="13677">MSDQKRSQVIIENLIGDGLNGFRNRFKSICGDDVDQLTQEVMQSLAVALVSALEGLPAAGLQLSKSGGTLQRGLLQLILSGHFDLDRIKPLFKASLVETSTDEEIWNLVDVAVTESTPPPRAIASSL</sequence>